<comment type="caution">
    <text evidence="1">The sequence shown here is derived from an EMBL/GenBank/DDBJ whole genome shotgun (WGS) entry which is preliminary data.</text>
</comment>
<evidence type="ECO:0000313" key="2">
    <source>
        <dbReference type="Proteomes" id="UP000596742"/>
    </source>
</evidence>
<dbReference type="InterPro" id="IPR043502">
    <property type="entry name" value="DNA/RNA_pol_sf"/>
</dbReference>
<evidence type="ECO:0008006" key="3">
    <source>
        <dbReference type="Google" id="ProtNLM"/>
    </source>
</evidence>
<name>A0A8B6HE73_MYTGA</name>
<dbReference type="AlphaFoldDB" id="A0A8B6HE73"/>
<protein>
    <recommendedName>
        <fullName evidence="3">Reverse transcriptase domain-containing protein</fullName>
    </recommendedName>
</protein>
<dbReference type="EMBL" id="UYJE01009947">
    <property type="protein sequence ID" value="VDI78176.1"/>
    <property type="molecule type" value="Genomic_DNA"/>
</dbReference>
<evidence type="ECO:0000313" key="1">
    <source>
        <dbReference type="EMBL" id="VDI78176.1"/>
    </source>
</evidence>
<reference evidence="1" key="1">
    <citation type="submission" date="2018-11" db="EMBL/GenBank/DDBJ databases">
        <authorList>
            <person name="Alioto T."/>
            <person name="Alioto T."/>
        </authorList>
    </citation>
    <scope>NUCLEOTIDE SEQUENCE</scope>
</reference>
<dbReference type="SUPFAM" id="SSF56672">
    <property type="entry name" value="DNA/RNA polymerases"/>
    <property type="match status" value="1"/>
</dbReference>
<sequence>MLYTSASQETSTVLLKAAVAQETCDLEKFWKLESLGIDEKEVDTQLIDVMETFAESSITKQNGKYVSKLPWKENCPEFLPTNKEIVKRRTENVIRRISKDKEMFRMYGDIISDQERRGFIEKVYNCSCKANSYSASLNDCLAEYPPMMNDLTTILTRFRMEKYAVTADIEKGFLHIELDENDRDVTRFFWLQNPNNPNSPINNLQIQSSTVWCNLFTLYFECYIDETLLEKIPSNTSSKLQRNIYVDNHSNELS</sequence>
<proteinExistence type="predicted"/>
<dbReference type="OrthoDB" id="5920040at2759"/>
<organism evidence="1 2">
    <name type="scientific">Mytilus galloprovincialis</name>
    <name type="common">Mediterranean mussel</name>
    <dbReference type="NCBI Taxonomy" id="29158"/>
    <lineage>
        <taxon>Eukaryota</taxon>
        <taxon>Metazoa</taxon>
        <taxon>Spiralia</taxon>
        <taxon>Lophotrochozoa</taxon>
        <taxon>Mollusca</taxon>
        <taxon>Bivalvia</taxon>
        <taxon>Autobranchia</taxon>
        <taxon>Pteriomorphia</taxon>
        <taxon>Mytilida</taxon>
        <taxon>Mytiloidea</taxon>
        <taxon>Mytilidae</taxon>
        <taxon>Mytilinae</taxon>
        <taxon>Mytilus</taxon>
    </lineage>
</organism>
<accession>A0A8B6HE73</accession>
<dbReference type="PANTHER" id="PTHR47331">
    <property type="entry name" value="PHD-TYPE DOMAIN-CONTAINING PROTEIN"/>
    <property type="match status" value="1"/>
</dbReference>
<keyword evidence="2" id="KW-1185">Reference proteome</keyword>
<dbReference type="Proteomes" id="UP000596742">
    <property type="component" value="Unassembled WGS sequence"/>
</dbReference>
<gene>
    <name evidence="1" type="ORF">MGAL_10B003613</name>
</gene>